<dbReference type="AlphaFoldDB" id="A0A1H6YXC1"/>
<reference evidence="6" key="1">
    <citation type="submission" date="2016-10" db="EMBL/GenBank/DDBJ databases">
        <authorList>
            <person name="Varghese N."/>
            <person name="Submissions S."/>
        </authorList>
    </citation>
    <scope>NUCLEOTIDE SEQUENCE [LARGE SCALE GENOMIC DNA]</scope>
    <source>
        <strain evidence="6">LMG 25967</strain>
    </source>
</reference>
<keyword evidence="2" id="KW-0058">Aromatic hydrocarbons catabolism</keyword>
<sequence>MTDEYRLQAAASVLAESRKLGRPCCRISERFDIASLADAYAVQELNTQAALAQGRRLVGRKIGLTSLAVQQQLGVNQPDFGMLFADMEYRDGDTIDSSRLIQPKAEGEIAFVLGRDLPNADTTLGELINAVDFVLPALEIVDSAIEDWKITLVDTVADNASSALYVLGKTPVKLDALDLSLEGMVLEKNGAQAAIGVGAACLGNPLDACLWLARTMAQVGRPLQAGDVLLSGALGPMVQVASGDSLRLRLTRLGEVGCRFA</sequence>
<dbReference type="SUPFAM" id="SSF56529">
    <property type="entry name" value="FAH"/>
    <property type="match status" value="1"/>
</dbReference>
<dbReference type="GO" id="GO:0005737">
    <property type="term" value="C:cytoplasm"/>
    <property type="evidence" value="ECO:0007669"/>
    <property type="project" value="TreeGrafter"/>
</dbReference>
<evidence type="ECO:0000259" key="4">
    <source>
        <dbReference type="Pfam" id="PF01557"/>
    </source>
</evidence>
<dbReference type="Proteomes" id="UP000242930">
    <property type="component" value="Unassembled WGS sequence"/>
</dbReference>
<evidence type="ECO:0000313" key="5">
    <source>
        <dbReference type="EMBL" id="SEJ41910.1"/>
    </source>
</evidence>
<evidence type="ECO:0000313" key="6">
    <source>
        <dbReference type="Proteomes" id="UP000242930"/>
    </source>
</evidence>
<dbReference type="PANTHER" id="PTHR30143">
    <property type="entry name" value="ACID HYDRATASE"/>
    <property type="match status" value="1"/>
</dbReference>
<organism evidence="5 6">
    <name type="scientific">Pseudomonas linyingensis</name>
    <dbReference type="NCBI Taxonomy" id="915471"/>
    <lineage>
        <taxon>Bacteria</taxon>
        <taxon>Pseudomonadati</taxon>
        <taxon>Pseudomonadota</taxon>
        <taxon>Gammaproteobacteria</taxon>
        <taxon>Pseudomonadales</taxon>
        <taxon>Pseudomonadaceae</taxon>
        <taxon>Pseudomonas</taxon>
    </lineage>
</organism>
<dbReference type="RefSeq" id="WP_090311060.1">
    <property type="nucleotide sequence ID" value="NZ_FNZE01000008.1"/>
</dbReference>
<accession>A0A1H6YXC1</accession>
<evidence type="ECO:0000256" key="3">
    <source>
        <dbReference type="ARBA" id="ARBA00023239"/>
    </source>
</evidence>
<proteinExistence type="inferred from homology"/>
<evidence type="ECO:0000256" key="2">
    <source>
        <dbReference type="ARBA" id="ARBA00022797"/>
    </source>
</evidence>
<dbReference type="OrthoDB" id="9792137at2"/>
<dbReference type="InterPro" id="IPR050772">
    <property type="entry name" value="Hydratase-Decarb/MhpD_sf"/>
</dbReference>
<dbReference type="EMBL" id="FNZE01000008">
    <property type="protein sequence ID" value="SEJ41910.1"/>
    <property type="molecule type" value="Genomic_DNA"/>
</dbReference>
<evidence type="ECO:0000256" key="1">
    <source>
        <dbReference type="ARBA" id="ARBA00010715"/>
    </source>
</evidence>
<comment type="similarity">
    <text evidence="1">Belongs to the hydratase/decarboxylase family.</text>
</comment>
<dbReference type="InterPro" id="IPR036663">
    <property type="entry name" value="Fumarylacetoacetase_C_sf"/>
</dbReference>
<dbReference type="PANTHER" id="PTHR30143:SF0">
    <property type="entry name" value="2-KETO-4-PENTENOATE HYDRATASE"/>
    <property type="match status" value="1"/>
</dbReference>
<protein>
    <submittedName>
        <fullName evidence="5">2-keto-4-pentenoate hydratase</fullName>
    </submittedName>
</protein>
<dbReference type="Pfam" id="PF01557">
    <property type="entry name" value="FAA_hydrolase"/>
    <property type="match status" value="1"/>
</dbReference>
<keyword evidence="3" id="KW-0456">Lyase</keyword>
<gene>
    <name evidence="5" type="ORF">SAMN05216201_108120</name>
</gene>
<name>A0A1H6YXC1_9PSED</name>
<dbReference type="STRING" id="915471.SAMN05216201_108120"/>
<dbReference type="GO" id="GO:0008684">
    <property type="term" value="F:2-oxopent-4-enoate hydratase activity"/>
    <property type="evidence" value="ECO:0007669"/>
    <property type="project" value="TreeGrafter"/>
</dbReference>
<feature type="domain" description="Fumarylacetoacetase-like C-terminal" evidence="4">
    <location>
        <begin position="80"/>
        <end position="259"/>
    </location>
</feature>
<dbReference type="InterPro" id="IPR011234">
    <property type="entry name" value="Fumarylacetoacetase-like_C"/>
</dbReference>
<keyword evidence="6" id="KW-1185">Reference proteome</keyword>
<dbReference type="Gene3D" id="3.90.850.10">
    <property type="entry name" value="Fumarylacetoacetase-like, C-terminal domain"/>
    <property type="match status" value="1"/>
</dbReference>